<dbReference type="InterPro" id="IPR037066">
    <property type="entry name" value="Plug_dom_sf"/>
</dbReference>
<dbReference type="OrthoDB" id="1109208at2"/>
<dbReference type="RefSeq" id="WP_114405073.1">
    <property type="nucleotide sequence ID" value="NZ_QOWE01000004.1"/>
</dbReference>
<proteinExistence type="inferred from homology"/>
<keyword evidence="2 10" id="KW-0813">Transport</keyword>
<dbReference type="SUPFAM" id="SSF56935">
    <property type="entry name" value="Porins"/>
    <property type="match status" value="1"/>
</dbReference>
<keyword evidence="9 10" id="KW-0998">Cell outer membrane</keyword>
<evidence type="ECO:0000256" key="4">
    <source>
        <dbReference type="ARBA" id="ARBA00022692"/>
    </source>
</evidence>
<gene>
    <name evidence="15" type="ORF">DUE52_06000</name>
</gene>
<comment type="similarity">
    <text evidence="10 11">Belongs to the TonB-dependent receptor family.</text>
</comment>
<dbReference type="Gene3D" id="2.170.130.10">
    <property type="entry name" value="TonB-dependent receptor, plug domain"/>
    <property type="match status" value="1"/>
</dbReference>
<dbReference type="SUPFAM" id="SSF49464">
    <property type="entry name" value="Carboxypeptidase regulatory domain-like"/>
    <property type="match status" value="1"/>
</dbReference>
<dbReference type="InterPro" id="IPR039426">
    <property type="entry name" value="TonB-dep_rcpt-like"/>
</dbReference>
<dbReference type="InterPro" id="IPR000531">
    <property type="entry name" value="Beta-barrel_TonB"/>
</dbReference>
<dbReference type="Pfam" id="PF07715">
    <property type="entry name" value="Plug"/>
    <property type="match status" value="1"/>
</dbReference>
<comment type="caution">
    <text evidence="15">The sequence shown here is derived from an EMBL/GenBank/DDBJ whole genome shotgun (WGS) entry which is preliminary data.</text>
</comment>
<dbReference type="PANTHER" id="PTHR30069:SF29">
    <property type="entry name" value="HEMOGLOBIN AND HEMOGLOBIN-HAPTOGLOBIN-BINDING PROTEIN 1-RELATED"/>
    <property type="match status" value="1"/>
</dbReference>
<evidence type="ECO:0000256" key="3">
    <source>
        <dbReference type="ARBA" id="ARBA00022452"/>
    </source>
</evidence>
<keyword evidence="4 10" id="KW-0812">Transmembrane</keyword>
<dbReference type="GO" id="GO:0044718">
    <property type="term" value="P:siderophore transmembrane transport"/>
    <property type="evidence" value="ECO:0007669"/>
    <property type="project" value="TreeGrafter"/>
</dbReference>
<dbReference type="AlphaFoldDB" id="A0A368JV12"/>
<evidence type="ECO:0000256" key="1">
    <source>
        <dbReference type="ARBA" id="ARBA00004571"/>
    </source>
</evidence>
<evidence type="ECO:0000259" key="13">
    <source>
        <dbReference type="Pfam" id="PF00593"/>
    </source>
</evidence>
<dbReference type="InterPro" id="IPR036942">
    <property type="entry name" value="Beta-barrel_TonB_sf"/>
</dbReference>
<keyword evidence="6 11" id="KW-0798">TonB box</keyword>
<dbReference type="PROSITE" id="PS52016">
    <property type="entry name" value="TONB_DEPENDENT_REC_3"/>
    <property type="match status" value="1"/>
</dbReference>
<keyword evidence="7 10" id="KW-0472">Membrane</keyword>
<evidence type="ECO:0000256" key="9">
    <source>
        <dbReference type="ARBA" id="ARBA00023237"/>
    </source>
</evidence>
<evidence type="ECO:0000256" key="12">
    <source>
        <dbReference type="SAM" id="SignalP"/>
    </source>
</evidence>
<feature type="domain" description="TonB-dependent receptor plug" evidence="14">
    <location>
        <begin position="123"/>
        <end position="231"/>
    </location>
</feature>
<dbReference type="Gene3D" id="2.60.40.1120">
    <property type="entry name" value="Carboxypeptidase-like, regulatory domain"/>
    <property type="match status" value="1"/>
</dbReference>
<evidence type="ECO:0000256" key="2">
    <source>
        <dbReference type="ARBA" id="ARBA00022448"/>
    </source>
</evidence>
<keyword evidence="3 10" id="KW-1134">Transmembrane beta strand</keyword>
<feature type="chain" id="PRO_5016834536" evidence="12">
    <location>
        <begin position="25"/>
        <end position="932"/>
    </location>
</feature>
<dbReference type="Pfam" id="PF13715">
    <property type="entry name" value="CarbopepD_reg_2"/>
    <property type="match status" value="1"/>
</dbReference>
<evidence type="ECO:0000256" key="8">
    <source>
        <dbReference type="ARBA" id="ARBA00023170"/>
    </source>
</evidence>
<feature type="domain" description="TonB-dependent receptor-like beta-barrel" evidence="13">
    <location>
        <begin position="438"/>
        <end position="903"/>
    </location>
</feature>
<keyword evidence="5 12" id="KW-0732">Signal</keyword>
<evidence type="ECO:0000259" key="14">
    <source>
        <dbReference type="Pfam" id="PF07715"/>
    </source>
</evidence>
<evidence type="ECO:0000256" key="5">
    <source>
        <dbReference type="ARBA" id="ARBA00022729"/>
    </source>
</evidence>
<evidence type="ECO:0000256" key="7">
    <source>
        <dbReference type="ARBA" id="ARBA00023136"/>
    </source>
</evidence>
<dbReference type="Proteomes" id="UP000253383">
    <property type="component" value="Unassembled WGS sequence"/>
</dbReference>
<feature type="signal peptide" evidence="12">
    <location>
        <begin position="1"/>
        <end position="24"/>
    </location>
</feature>
<evidence type="ECO:0000256" key="11">
    <source>
        <dbReference type="RuleBase" id="RU003357"/>
    </source>
</evidence>
<keyword evidence="16" id="KW-1185">Reference proteome</keyword>
<sequence length="932" mass="102040">MKQKPFTFLYSLLVLIVLNGTAIAQQTRLSGTLTDADTKTPLSGASILIKDQLTGTTADAAGQFTLTTNRRGPWTLVVTMVGYERQLVSVANAGQPIAVSLKVSTQVLQDVVVAASRVEENILKAPVSIEKMDNRAIRETPSATFYEGINNLKGVDMVTSGLTYKQINTRGFASTGNTRFLQLIDGIDNQPAGFGFSVGNMFGLSDLDVESVELVPGSASALYGPTAFNGALLMHSKDPFQFQGLSAQAKVGVNHVNDPNTGAALYHDYALRYAKAFNNKLAFKLNVAYMKGLDWFATDYTDVDATTPAEQKGRNNPAYNGLNVYGDEVNRTITGIGKVARTGYEERYLTDYNVYSLKLNGALHYRITPNLEAIYSYSYSKGTANYTGSNRFSVNGFSLLQHRIELRGANFFVRGYTNQEDSHDSFNSRSLGQQVGRTWVRDLNGAVVPANQADEMWFTRYTAAFQGKVQGVTTADHTAARRFADQGRYLPGSAEFDREKARLKKIQGLNGAGILSQTKMYHVDAQYNFSSALEAAGLSKTEVLAGGNFRQFSLFTNGTLFDDKGGRILYNEFGAFVQASQRLLADKLKLTVSGRYDKNQNFAGYFTPRASLVFSPTEAHNFRASFQTGFRNPTPSDQFIKLNVGPITILGGAPANSAGMNVYENSINSPSVGGFVNGFLADVQAGKTPQQAVMNNKDKLQKLNVAYIKPEKVQSFEVGYRGLINNRLAVDANYYFGEYQNFILNQVVIRPDNPVLGSDGKINPAAAQDILNTKYQVFQLYTNATDRVTAQGATLGLTYYVPGGFTIGGNGTWSAFNLKGANPNNIPAFNTPKYKTNVTVGNRNLAKNLGFNVAWHWQDSFDWVGSFNDLRPGKIQAYHLLDAQVTYRVPSLKTALKMGASNLTNQYVVQAYGSPAVGGLYYISLTFDQGMR</sequence>
<protein>
    <submittedName>
        <fullName evidence="15">TonB-dependent receptor</fullName>
    </submittedName>
</protein>
<evidence type="ECO:0000313" key="15">
    <source>
        <dbReference type="EMBL" id="RCR70504.1"/>
    </source>
</evidence>
<name>A0A368JV12_9BACT</name>
<dbReference type="Pfam" id="PF00593">
    <property type="entry name" value="TonB_dep_Rec_b-barrel"/>
    <property type="match status" value="1"/>
</dbReference>
<dbReference type="PANTHER" id="PTHR30069">
    <property type="entry name" value="TONB-DEPENDENT OUTER MEMBRANE RECEPTOR"/>
    <property type="match status" value="1"/>
</dbReference>
<dbReference type="EMBL" id="QOWE01000004">
    <property type="protein sequence ID" value="RCR70504.1"/>
    <property type="molecule type" value="Genomic_DNA"/>
</dbReference>
<dbReference type="InterPro" id="IPR012910">
    <property type="entry name" value="Plug_dom"/>
</dbReference>
<dbReference type="Gene3D" id="2.40.170.20">
    <property type="entry name" value="TonB-dependent receptor, beta-barrel domain"/>
    <property type="match status" value="1"/>
</dbReference>
<comment type="subcellular location">
    <subcellularLocation>
        <location evidence="1 10">Cell outer membrane</location>
        <topology evidence="1 10">Multi-pass membrane protein</topology>
    </subcellularLocation>
</comment>
<evidence type="ECO:0000256" key="6">
    <source>
        <dbReference type="ARBA" id="ARBA00023077"/>
    </source>
</evidence>
<reference evidence="15 16" key="1">
    <citation type="submission" date="2018-07" db="EMBL/GenBank/DDBJ databases">
        <title>Genome analysis of Larkinella rosea.</title>
        <authorList>
            <person name="Zhou Z."/>
            <person name="Wang G."/>
        </authorList>
    </citation>
    <scope>NUCLEOTIDE SEQUENCE [LARGE SCALE GENOMIC DNA]</scope>
    <source>
        <strain evidence="16">zzj9</strain>
    </source>
</reference>
<dbReference type="GO" id="GO:0009279">
    <property type="term" value="C:cell outer membrane"/>
    <property type="evidence" value="ECO:0007669"/>
    <property type="project" value="UniProtKB-SubCell"/>
</dbReference>
<evidence type="ECO:0000313" key="16">
    <source>
        <dbReference type="Proteomes" id="UP000253383"/>
    </source>
</evidence>
<organism evidence="15 16">
    <name type="scientific">Larkinella punicea</name>
    <dbReference type="NCBI Taxonomy" id="2315727"/>
    <lineage>
        <taxon>Bacteria</taxon>
        <taxon>Pseudomonadati</taxon>
        <taxon>Bacteroidota</taxon>
        <taxon>Cytophagia</taxon>
        <taxon>Cytophagales</taxon>
        <taxon>Spirosomataceae</taxon>
        <taxon>Larkinella</taxon>
    </lineage>
</organism>
<keyword evidence="8 15" id="KW-0675">Receptor</keyword>
<accession>A0A368JV12</accession>
<dbReference type="GO" id="GO:0015344">
    <property type="term" value="F:siderophore uptake transmembrane transporter activity"/>
    <property type="evidence" value="ECO:0007669"/>
    <property type="project" value="TreeGrafter"/>
</dbReference>
<evidence type="ECO:0000256" key="10">
    <source>
        <dbReference type="PROSITE-ProRule" id="PRU01360"/>
    </source>
</evidence>
<dbReference type="InterPro" id="IPR008969">
    <property type="entry name" value="CarboxyPept-like_regulatory"/>
</dbReference>